<dbReference type="PANTHER" id="PTHR30024">
    <property type="entry name" value="ALIPHATIC SULFONATES-BINDING PROTEIN-RELATED"/>
    <property type="match status" value="1"/>
</dbReference>
<keyword evidence="1" id="KW-0732">Signal</keyword>
<keyword evidence="3" id="KW-1185">Reference proteome</keyword>
<name>A0ABP5EFS0_9MICO</name>
<proteinExistence type="predicted"/>
<protein>
    <recommendedName>
        <fullName evidence="4">ABC transporter substrate-binding protein</fullName>
    </recommendedName>
</protein>
<dbReference type="SUPFAM" id="SSF53850">
    <property type="entry name" value="Periplasmic binding protein-like II"/>
    <property type="match status" value="1"/>
</dbReference>
<evidence type="ECO:0000256" key="1">
    <source>
        <dbReference type="SAM" id="SignalP"/>
    </source>
</evidence>
<evidence type="ECO:0000313" key="2">
    <source>
        <dbReference type="EMBL" id="GAA1996909.1"/>
    </source>
</evidence>
<feature type="chain" id="PRO_5047161262" description="ABC transporter substrate-binding protein" evidence="1">
    <location>
        <begin position="27"/>
        <end position="361"/>
    </location>
</feature>
<evidence type="ECO:0008006" key="4">
    <source>
        <dbReference type="Google" id="ProtNLM"/>
    </source>
</evidence>
<dbReference type="Gene3D" id="3.40.190.10">
    <property type="entry name" value="Periplasmic binding protein-like II"/>
    <property type="match status" value="2"/>
</dbReference>
<dbReference type="RefSeq" id="WP_344065939.1">
    <property type="nucleotide sequence ID" value="NZ_BAAAOH010000001.1"/>
</dbReference>
<dbReference type="Proteomes" id="UP001500326">
    <property type="component" value="Unassembled WGS sequence"/>
</dbReference>
<reference evidence="3" key="1">
    <citation type="journal article" date="2019" name="Int. J. Syst. Evol. Microbiol.">
        <title>The Global Catalogue of Microorganisms (GCM) 10K type strain sequencing project: providing services to taxonomists for standard genome sequencing and annotation.</title>
        <authorList>
            <consortium name="The Broad Institute Genomics Platform"/>
            <consortium name="The Broad Institute Genome Sequencing Center for Infectious Disease"/>
            <person name="Wu L."/>
            <person name="Ma J."/>
        </authorList>
    </citation>
    <scope>NUCLEOTIDE SEQUENCE [LARGE SCALE GENOMIC DNA]</scope>
    <source>
        <strain evidence="3">JCM 14902</strain>
    </source>
</reference>
<dbReference type="PROSITE" id="PS51257">
    <property type="entry name" value="PROKAR_LIPOPROTEIN"/>
    <property type="match status" value="1"/>
</dbReference>
<dbReference type="Pfam" id="PF13379">
    <property type="entry name" value="NMT1_2"/>
    <property type="match status" value="1"/>
</dbReference>
<sequence>MRNQKAKIGAASIALAALALTGCASGAPSSDDGGTAAPDTLRVGIFHPDVTFAAFYAATGEDGALTKALEDNGVELQIEYIPSGSNLMAALNGGTLDAALVPATALLAVSSQGGDVAPLAGIYTGAGQMIIGASQYEDTRGEDVDAFDGATWAFTRVGSIGHAVARMTAEEAGLDWADQTELPLGSGSEAQAVLETNRADILVTSPVNAARAVESGVGYLVANSEADEDAPLGMALNTVLAVNGGFEKKYPEFSQVLTTGVLDGLVELKDLTDPEEALALMPPEFVEAVSDSWDLQWEYAHAGIQRAGGVFTETEVEQGVESALLSAAVPEDFKLDETFFDNTYARAAFDALGVEIPEGAL</sequence>
<dbReference type="EMBL" id="BAAAOH010000001">
    <property type="protein sequence ID" value="GAA1996909.1"/>
    <property type="molecule type" value="Genomic_DNA"/>
</dbReference>
<accession>A0ABP5EFS0</accession>
<comment type="caution">
    <text evidence="2">The sequence shown here is derived from an EMBL/GenBank/DDBJ whole genome shotgun (WGS) entry which is preliminary data.</text>
</comment>
<gene>
    <name evidence="2" type="ORF">GCM10009777_37400</name>
</gene>
<feature type="signal peptide" evidence="1">
    <location>
        <begin position="1"/>
        <end position="26"/>
    </location>
</feature>
<evidence type="ECO:0000313" key="3">
    <source>
        <dbReference type="Proteomes" id="UP001500326"/>
    </source>
</evidence>
<organism evidence="2 3">
    <name type="scientific">Microbacterium pumilum</name>
    <dbReference type="NCBI Taxonomy" id="344165"/>
    <lineage>
        <taxon>Bacteria</taxon>
        <taxon>Bacillati</taxon>
        <taxon>Actinomycetota</taxon>
        <taxon>Actinomycetes</taxon>
        <taxon>Micrococcales</taxon>
        <taxon>Microbacteriaceae</taxon>
        <taxon>Microbacterium</taxon>
    </lineage>
</organism>